<sequence length="65" mass="7180">MAKKICYISSSTRQLGGRERCTIDLPSNISEIRAGQDVKVTTDTVKSFTCTACFDTQGIRVIAFF</sequence>
<accession>A0A2U1LEF5</accession>
<dbReference type="OrthoDB" id="2224430at2759"/>
<name>A0A2U1LEF5_ARTAN</name>
<proteinExistence type="predicted"/>
<protein>
    <submittedName>
        <fullName evidence="1">Uncharacterized protein</fullName>
    </submittedName>
</protein>
<evidence type="ECO:0000313" key="2">
    <source>
        <dbReference type="Proteomes" id="UP000245207"/>
    </source>
</evidence>
<dbReference type="STRING" id="35608.A0A2U1LEF5"/>
<gene>
    <name evidence="1" type="ORF">CTI12_AA498980</name>
</gene>
<organism evidence="1 2">
    <name type="scientific">Artemisia annua</name>
    <name type="common">Sweet wormwood</name>
    <dbReference type="NCBI Taxonomy" id="35608"/>
    <lineage>
        <taxon>Eukaryota</taxon>
        <taxon>Viridiplantae</taxon>
        <taxon>Streptophyta</taxon>
        <taxon>Embryophyta</taxon>
        <taxon>Tracheophyta</taxon>
        <taxon>Spermatophyta</taxon>
        <taxon>Magnoliopsida</taxon>
        <taxon>eudicotyledons</taxon>
        <taxon>Gunneridae</taxon>
        <taxon>Pentapetalae</taxon>
        <taxon>asterids</taxon>
        <taxon>campanulids</taxon>
        <taxon>Asterales</taxon>
        <taxon>Asteraceae</taxon>
        <taxon>Asteroideae</taxon>
        <taxon>Anthemideae</taxon>
        <taxon>Artemisiinae</taxon>
        <taxon>Artemisia</taxon>
    </lineage>
</organism>
<dbReference type="Proteomes" id="UP000245207">
    <property type="component" value="Unassembled WGS sequence"/>
</dbReference>
<dbReference type="EMBL" id="PKPP01009832">
    <property type="protein sequence ID" value="PWA47389.1"/>
    <property type="molecule type" value="Genomic_DNA"/>
</dbReference>
<evidence type="ECO:0000313" key="1">
    <source>
        <dbReference type="EMBL" id="PWA47389.1"/>
    </source>
</evidence>
<reference evidence="1 2" key="1">
    <citation type="journal article" date="2018" name="Mol. Plant">
        <title>The genome of Artemisia annua provides insight into the evolution of Asteraceae family and artemisinin biosynthesis.</title>
        <authorList>
            <person name="Shen Q."/>
            <person name="Zhang L."/>
            <person name="Liao Z."/>
            <person name="Wang S."/>
            <person name="Yan T."/>
            <person name="Shi P."/>
            <person name="Liu M."/>
            <person name="Fu X."/>
            <person name="Pan Q."/>
            <person name="Wang Y."/>
            <person name="Lv Z."/>
            <person name="Lu X."/>
            <person name="Zhang F."/>
            <person name="Jiang W."/>
            <person name="Ma Y."/>
            <person name="Chen M."/>
            <person name="Hao X."/>
            <person name="Li L."/>
            <person name="Tang Y."/>
            <person name="Lv G."/>
            <person name="Zhou Y."/>
            <person name="Sun X."/>
            <person name="Brodelius P.E."/>
            <person name="Rose J.K.C."/>
            <person name="Tang K."/>
        </authorList>
    </citation>
    <scope>NUCLEOTIDE SEQUENCE [LARGE SCALE GENOMIC DNA]</scope>
    <source>
        <strain evidence="2">cv. Huhao1</strain>
        <tissue evidence="1">Leaf</tissue>
    </source>
</reference>
<dbReference type="AlphaFoldDB" id="A0A2U1LEF5"/>
<comment type="caution">
    <text evidence="1">The sequence shown here is derived from an EMBL/GenBank/DDBJ whole genome shotgun (WGS) entry which is preliminary data.</text>
</comment>
<keyword evidence="2" id="KW-1185">Reference proteome</keyword>